<sequence length="132" mass="14524">MSQHEIDPTGEPYHPEKIDRKEYVGAAAYFELDLRAGVVIEVEEFPEMRKPSYKFHVDFGPVMGKLWSSAQITNYSRAQLMGRTVVGALNLGDKTLPSGFVSQFLVLGAIDPDGTVRLLELPEGVLPGSMVA</sequence>
<dbReference type="GO" id="GO:0000049">
    <property type="term" value="F:tRNA binding"/>
    <property type="evidence" value="ECO:0007669"/>
    <property type="project" value="UniProtKB-UniRule"/>
</dbReference>
<evidence type="ECO:0000313" key="6">
    <source>
        <dbReference type="Proteomes" id="UP000248161"/>
    </source>
</evidence>
<proteinExistence type="predicted"/>
<evidence type="ECO:0000256" key="2">
    <source>
        <dbReference type="ARBA" id="ARBA00022884"/>
    </source>
</evidence>
<dbReference type="InterPro" id="IPR012340">
    <property type="entry name" value="NA-bd_OB-fold"/>
</dbReference>
<dbReference type="EMBL" id="PSPG01000008">
    <property type="protein sequence ID" value="PXF21468.1"/>
    <property type="molecule type" value="Genomic_DNA"/>
</dbReference>
<accession>A0A2V3HQP1</accession>
<evidence type="ECO:0000256" key="3">
    <source>
        <dbReference type="PROSITE-ProRule" id="PRU00209"/>
    </source>
</evidence>
<dbReference type="InterPro" id="IPR002547">
    <property type="entry name" value="tRNA-bd_dom"/>
</dbReference>
<dbReference type="Proteomes" id="UP000248161">
    <property type="component" value="Unassembled WGS sequence"/>
</dbReference>
<organism evidence="5 6">
    <name type="scientific">Candidatus Thalassarchaeum betae</name>
    <dbReference type="NCBI Taxonomy" id="2599289"/>
    <lineage>
        <taxon>Archaea</taxon>
        <taxon>Methanobacteriati</taxon>
        <taxon>Thermoplasmatota</taxon>
        <taxon>Candidatus Poseidoniia</taxon>
        <taxon>Candidatus Poseidoniales</taxon>
        <taxon>Candidatus Thalassarchaeaceae</taxon>
        <taxon>Candidatus Thalassarchaeum</taxon>
    </lineage>
</organism>
<keyword evidence="2 3" id="KW-0694">RNA-binding</keyword>
<dbReference type="AlphaFoldDB" id="A0A2V3HQP1"/>
<feature type="domain" description="TRNA-binding" evidence="4">
    <location>
        <begin position="28"/>
        <end position="132"/>
    </location>
</feature>
<gene>
    <name evidence="5" type="ORF">CXX69_04490</name>
</gene>
<evidence type="ECO:0000259" key="4">
    <source>
        <dbReference type="PROSITE" id="PS50886"/>
    </source>
</evidence>
<keyword evidence="1 3" id="KW-0820">tRNA-binding</keyword>
<reference evidence="5 6" key="1">
    <citation type="journal article" date="2015" name="Nat. Commun.">
        <title>Genomic and transcriptomic evidence for scavenging of diverse organic compounds by widespread deep-sea archaea.</title>
        <authorList>
            <person name="Li M."/>
            <person name="Baker B.J."/>
            <person name="Anantharaman K."/>
            <person name="Jain S."/>
            <person name="Breier J.A."/>
            <person name="Dick G.J."/>
        </authorList>
    </citation>
    <scope>NUCLEOTIDE SEQUENCE [LARGE SCALE GENOMIC DNA]</scope>
    <source>
        <strain evidence="5">Cayman_51_deep</strain>
    </source>
</reference>
<dbReference type="PROSITE" id="PS50886">
    <property type="entry name" value="TRBD"/>
    <property type="match status" value="1"/>
</dbReference>
<protein>
    <submittedName>
        <fullName evidence="5">tRNA-binding protein</fullName>
    </submittedName>
</protein>
<dbReference type="SUPFAM" id="SSF50249">
    <property type="entry name" value="Nucleic acid-binding proteins"/>
    <property type="match status" value="1"/>
</dbReference>
<evidence type="ECO:0000313" key="5">
    <source>
        <dbReference type="EMBL" id="PXF21468.1"/>
    </source>
</evidence>
<comment type="caution">
    <text evidence="5">The sequence shown here is derived from an EMBL/GenBank/DDBJ whole genome shotgun (WGS) entry which is preliminary data.</text>
</comment>
<dbReference type="Gene3D" id="2.40.50.140">
    <property type="entry name" value="Nucleic acid-binding proteins"/>
    <property type="match status" value="1"/>
</dbReference>
<name>A0A2V3HQP1_9ARCH</name>
<evidence type="ECO:0000256" key="1">
    <source>
        <dbReference type="ARBA" id="ARBA00022555"/>
    </source>
</evidence>